<dbReference type="EMBL" id="CP065727">
    <property type="protein sequence ID" value="QPT43554.1"/>
    <property type="molecule type" value="Genomic_DNA"/>
</dbReference>
<organism evidence="2 5">
    <name type="scientific">Moraxella nonliquefaciens</name>
    <dbReference type="NCBI Taxonomy" id="478"/>
    <lineage>
        <taxon>Bacteria</taxon>
        <taxon>Pseudomonadati</taxon>
        <taxon>Pseudomonadota</taxon>
        <taxon>Gammaproteobacteria</taxon>
        <taxon>Moraxellales</taxon>
        <taxon>Moraxellaceae</taxon>
        <taxon>Moraxella</taxon>
    </lineage>
</organism>
<dbReference type="EMBL" id="CP065727">
    <property type="protein sequence ID" value="QPT43603.1"/>
    <property type="molecule type" value="Genomic_DNA"/>
</dbReference>
<dbReference type="Gene3D" id="1.10.30.50">
    <property type="match status" value="1"/>
</dbReference>
<evidence type="ECO:0000313" key="2">
    <source>
        <dbReference type="EMBL" id="OBX82994.1"/>
    </source>
</evidence>
<evidence type="ECO:0000313" key="6">
    <source>
        <dbReference type="Proteomes" id="UP000594834"/>
    </source>
</evidence>
<protein>
    <submittedName>
        <fullName evidence="2">Uncharacterized protein</fullName>
    </submittedName>
</protein>
<reference evidence="2 5" key="1">
    <citation type="submission" date="2016-05" db="EMBL/GenBank/DDBJ databases">
        <title>Draft genome sequence of Moraxella nonliquefaciens CCUG 348T.</title>
        <authorList>
            <person name="Salva-Serra F."/>
            <person name="Engstrom-Jakobsson H."/>
            <person name="Thorell K."/>
            <person name="Gonzales-Siles L."/>
            <person name="Karlsson R."/>
            <person name="Boulund F."/>
            <person name="Engstrand L."/>
            <person name="Kristiansson E."/>
            <person name="Moore E."/>
        </authorList>
    </citation>
    <scope>NUCLEOTIDE SEQUENCE [LARGE SCALE GENOMIC DNA]</scope>
    <source>
        <strain evidence="2 5">CCUG 348</strain>
    </source>
</reference>
<accession>A0A1B8QHW2</accession>
<dbReference type="RefSeq" id="WP_067010168.1">
    <property type="nucleotide sequence ID" value="NZ_CP065727.1"/>
</dbReference>
<dbReference type="AlphaFoldDB" id="A0A1B8QHW2"/>
<dbReference type="Proteomes" id="UP000594834">
    <property type="component" value="Plasmid unnamed"/>
</dbReference>
<evidence type="ECO:0000256" key="1">
    <source>
        <dbReference type="SAM" id="MobiDB-lite"/>
    </source>
</evidence>
<feature type="compositionally biased region" description="Basic and acidic residues" evidence="1">
    <location>
        <begin position="160"/>
        <end position="172"/>
    </location>
</feature>
<reference evidence="3 6" key="2">
    <citation type="submission" date="2020-12" db="EMBL/GenBank/DDBJ databases">
        <title>FDA dAtabase for Regulatory Grade micrObial Sequences (FDA-ARGOS): Supporting development and validation of Infectious Disease Dx tests.</title>
        <authorList>
            <person name="Sproer C."/>
            <person name="Gronow S."/>
            <person name="Severitt S."/>
            <person name="Schroder I."/>
            <person name="Tallon L."/>
            <person name="Sadzewicz L."/>
            <person name="Zhao X."/>
            <person name="Boylan J."/>
            <person name="Ott S."/>
            <person name="Bowen H."/>
            <person name="Vavikolanu K."/>
            <person name="Mehta A."/>
            <person name="Aluvathingal J."/>
            <person name="Nadendla S."/>
            <person name="Lowell S."/>
            <person name="Myers T."/>
            <person name="Yan Y."/>
            <person name="Sichtig H."/>
        </authorList>
    </citation>
    <scope>NUCLEOTIDE SEQUENCE [LARGE SCALE GENOMIC DNA]</scope>
    <source>
        <strain evidence="3 6">FDAARGOS_869</strain>
        <plasmid evidence="3 6">unnamed</plasmid>
    </source>
</reference>
<gene>
    <name evidence="2" type="ORF">A7456_06205</name>
    <name evidence="4" type="ORF">I6G26_00015</name>
    <name evidence="3" type="ORF">I6G26_00220</name>
</gene>
<sequence length="172" mass="18754">MNVASGLQSANNLHQGYQNWKKENPNAAAAVNAVTGVAEQVVRGKGDKLDAVSSKDIRKDIGNKIFKESRKEMLQQNNGLCEYCQNRVATQGDHIIPANQFAKDVNDNKKTLDEARREANSRENIVGSCGGKDGCNQIKGARELSSTPGKGKFVPSNPTDKIKDIINKSEQQ</sequence>
<evidence type="ECO:0000313" key="3">
    <source>
        <dbReference type="EMBL" id="QPT43554.1"/>
    </source>
</evidence>
<dbReference type="Proteomes" id="UP000092575">
    <property type="component" value="Unassembled WGS sequence"/>
</dbReference>
<keyword evidence="6" id="KW-1185">Reference proteome</keyword>
<feature type="region of interest" description="Disordered" evidence="1">
    <location>
        <begin position="140"/>
        <end position="172"/>
    </location>
</feature>
<geneLocation type="plasmid" evidence="3 6">
    <name>unnamed</name>
</geneLocation>
<name>A0A1B8QHW2_MORNO</name>
<evidence type="ECO:0000313" key="4">
    <source>
        <dbReference type="EMBL" id="QPT43603.1"/>
    </source>
</evidence>
<dbReference type="STRING" id="478.A7456_06205"/>
<evidence type="ECO:0000313" key="5">
    <source>
        <dbReference type="Proteomes" id="UP000092575"/>
    </source>
</evidence>
<keyword evidence="3" id="KW-0614">Plasmid</keyword>
<proteinExistence type="predicted"/>
<dbReference type="EMBL" id="LXTW01000033">
    <property type="protein sequence ID" value="OBX82994.1"/>
    <property type="molecule type" value="Genomic_DNA"/>
</dbReference>